<dbReference type="PANTHER" id="PTHR12748:SF0">
    <property type="entry name" value="ORIGIN RECOGNITION COMPLEX SUBUNIT 3"/>
    <property type="match status" value="1"/>
</dbReference>
<name>A0AAV5QMR7_9ASCO</name>
<dbReference type="GO" id="GO:0003688">
    <property type="term" value="F:DNA replication origin binding"/>
    <property type="evidence" value="ECO:0007669"/>
    <property type="project" value="TreeGrafter"/>
</dbReference>
<proteinExistence type="inferred from homology"/>
<evidence type="ECO:0000256" key="4">
    <source>
        <dbReference type="ARBA" id="ARBA00023125"/>
    </source>
</evidence>
<comment type="subcellular location">
    <subcellularLocation>
        <location evidence="1">Nucleus</location>
    </subcellularLocation>
</comment>
<evidence type="ECO:0008006" key="10">
    <source>
        <dbReference type="Google" id="ProtNLM"/>
    </source>
</evidence>
<feature type="domain" description="Origin recognition complex subunit 3 winged helix C-terminal" evidence="7">
    <location>
        <begin position="714"/>
        <end position="844"/>
    </location>
</feature>
<feature type="domain" description="Origin recognition complex subunit 3 N-terminal" evidence="6">
    <location>
        <begin position="9"/>
        <end position="348"/>
    </location>
</feature>
<dbReference type="GO" id="GO:0006270">
    <property type="term" value="P:DNA replication initiation"/>
    <property type="evidence" value="ECO:0007669"/>
    <property type="project" value="TreeGrafter"/>
</dbReference>
<evidence type="ECO:0000259" key="6">
    <source>
        <dbReference type="Pfam" id="PF07034"/>
    </source>
</evidence>
<dbReference type="Pfam" id="PF07034">
    <property type="entry name" value="ORC3_N"/>
    <property type="match status" value="1"/>
</dbReference>
<dbReference type="CDD" id="cd20704">
    <property type="entry name" value="Orc3"/>
    <property type="match status" value="1"/>
</dbReference>
<keyword evidence="5" id="KW-0539">Nucleus</keyword>
<evidence type="ECO:0000313" key="9">
    <source>
        <dbReference type="Proteomes" id="UP001360560"/>
    </source>
</evidence>
<keyword evidence="4" id="KW-0238">DNA-binding</keyword>
<evidence type="ECO:0000256" key="2">
    <source>
        <dbReference type="ARBA" id="ARBA00010977"/>
    </source>
</evidence>
<dbReference type="Proteomes" id="UP001360560">
    <property type="component" value="Unassembled WGS sequence"/>
</dbReference>
<evidence type="ECO:0000256" key="5">
    <source>
        <dbReference type="ARBA" id="ARBA00023242"/>
    </source>
</evidence>
<keyword evidence="3" id="KW-0235">DNA replication</keyword>
<accession>A0AAV5QMR7</accession>
<dbReference type="GO" id="GO:0005664">
    <property type="term" value="C:nuclear origin of replication recognition complex"/>
    <property type="evidence" value="ECO:0007669"/>
    <property type="project" value="InterPro"/>
</dbReference>
<evidence type="ECO:0000256" key="3">
    <source>
        <dbReference type="ARBA" id="ARBA00022705"/>
    </source>
</evidence>
<dbReference type="InterPro" id="IPR020795">
    <property type="entry name" value="ORC3"/>
</dbReference>
<dbReference type="AlphaFoldDB" id="A0AAV5QMR7"/>
<dbReference type="GeneID" id="90073802"/>
<dbReference type="PANTHER" id="PTHR12748">
    <property type="entry name" value="ORIGIN RECOGNITION COMPLEX SUBUNIT 3"/>
    <property type="match status" value="1"/>
</dbReference>
<evidence type="ECO:0000256" key="1">
    <source>
        <dbReference type="ARBA" id="ARBA00004123"/>
    </source>
</evidence>
<evidence type="ECO:0000313" key="8">
    <source>
        <dbReference type="EMBL" id="GMM35827.1"/>
    </source>
</evidence>
<dbReference type="InterPro" id="IPR040855">
    <property type="entry name" value="ORC_WH_C"/>
</dbReference>
<dbReference type="GO" id="GO:0031261">
    <property type="term" value="C:DNA replication preinitiation complex"/>
    <property type="evidence" value="ECO:0007669"/>
    <property type="project" value="TreeGrafter"/>
</dbReference>
<evidence type="ECO:0000259" key="7">
    <source>
        <dbReference type="Pfam" id="PF18137"/>
    </source>
</evidence>
<protein>
    <recommendedName>
        <fullName evidence="10">Origin recognition complex subunit 3</fullName>
    </recommendedName>
</protein>
<sequence>MDYILDPLDTQKTTYVRYPKSSDGSNSPAPFNKVPFQPLLDGLEDTKAIKRRYKLFMNYWNQCEERIQQILNQYHQPLLDKVVENLKTPIDKSSCSDSGYLGSLILGLKPKIPTLLMLSGTNIANHQEIIDSLTATVESNHPELKLVSLDSKTCGNVKTALKSIIFSIYGYGDPDLKTKSLDFDVIRQFCTNYYQQESLPGQAVKNVKTTNLKIVVLIKNLNTFSQAILQKLLFLVQKNADVVPFKLILNVPSFSITYLESHMLSSLRQLMVSKVIRVSNDSNSVIDKIFEAVVLEPKQKAINLMIGPKLIKTILARNKQAASSTQCFINCIKYVVMSHYFSSPLCAFLSGTPEEPIDLFDVHSRGKNKGFAEIYLDYLRHLPSFQNFVGLVQLNSKLFNSSSLQELFNHLIGYKDDLSPMECLNFLVGKLIPFSLQVYQNNSEKLFQFLEFLTILQDSVIINNEFLSDRDILSSNTTTQSLKFEKISKIELYCFILNSVKDQDYIKFIKLLLNVLMTLIPFFLVKLIRSLKDFCKSKPMFSEFRDQLATLSNQVKQYDEGGSHFVNIFAAAESSRSDGLKDISLTGKIQFEKLLENFNHMISQHFFGDILKDSIFGSLTKCVPKDSVKEGDSESTKLASLMDVSGKFHEIRYSLFKEFFLVENHAVNVVLSPAYRKAVEGAMSTTRGYFPMRPADYQEPERKKRKTDGNTAEDFSEILDALQNLNKPMMVEMFKLYREAPLHINIFDYYESFKSVFNRKQYFKYLLKAVNSKEATTILGDEEQRSELLNFLSSFKSKKSAEEANVKWDAVVLALFLQNLADLRYIGIFKESRRQVEAIEKGIWRSL</sequence>
<comment type="caution">
    <text evidence="8">The sequence shown here is derived from an EMBL/GenBank/DDBJ whole genome shotgun (WGS) entry which is preliminary data.</text>
</comment>
<gene>
    <name evidence="8" type="ORF">DASC09_031520</name>
</gene>
<dbReference type="GO" id="GO:0005656">
    <property type="term" value="C:nuclear pre-replicative complex"/>
    <property type="evidence" value="ECO:0007669"/>
    <property type="project" value="TreeGrafter"/>
</dbReference>
<keyword evidence="9" id="KW-1185">Reference proteome</keyword>
<comment type="similarity">
    <text evidence="2">Belongs to the ORC3 family.</text>
</comment>
<dbReference type="Pfam" id="PF18137">
    <property type="entry name" value="WHD_ORC"/>
    <property type="match status" value="1"/>
</dbReference>
<organism evidence="8 9">
    <name type="scientific">Saccharomycopsis crataegensis</name>
    <dbReference type="NCBI Taxonomy" id="43959"/>
    <lineage>
        <taxon>Eukaryota</taxon>
        <taxon>Fungi</taxon>
        <taxon>Dikarya</taxon>
        <taxon>Ascomycota</taxon>
        <taxon>Saccharomycotina</taxon>
        <taxon>Saccharomycetes</taxon>
        <taxon>Saccharomycopsidaceae</taxon>
        <taxon>Saccharomycopsis</taxon>
    </lineage>
</organism>
<dbReference type="InterPro" id="IPR045667">
    <property type="entry name" value="ORC3_N"/>
</dbReference>
<dbReference type="RefSeq" id="XP_064852823.1">
    <property type="nucleotide sequence ID" value="XM_064996751.1"/>
</dbReference>
<reference evidence="8 9" key="1">
    <citation type="journal article" date="2023" name="Elife">
        <title>Identification of key yeast species and microbe-microbe interactions impacting larval growth of Drosophila in the wild.</title>
        <authorList>
            <person name="Mure A."/>
            <person name="Sugiura Y."/>
            <person name="Maeda R."/>
            <person name="Honda K."/>
            <person name="Sakurai N."/>
            <person name="Takahashi Y."/>
            <person name="Watada M."/>
            <person name="Katoh T."/>
            <person name="Gotoh A."/>
            <person name="Gotoh Y."/>
            <person name="Taniguchi I."/>
            <person name="Nakamura K."/>
            <person name="Hayashi T."/>
            <person name="Katayama T."/>
            <person name="Uemura T."/>
            <person name="Hattori Y."/>
        </authorList>
    </citation>
    <scope>NUCLEOTIDE SEQUENCE [LARGE SCALE GENOMIC DNA]</scope>
    <source>
        <strain evidence="8 9">SC-9</strain>
    </source>
</reference>
<dbReference type="EMBL" id="BTFZ01000011">
    <property type="protein sequence ID" value="GMM35827.1"/>
    <property type="molecule type" value="Genomic_DNA"/>
</dbReference>